<dbReference type="EMBL" id="LCTV02000005">
    <property type="protein sequence ID" value="PRQ75422.1"/>
    <property type="molecule type" value="Genomic_DNA"/>
</dbReference>
<protein>
    <submittedName>
        <fullName evidence="2">Uncharacterized protein</fullName>
    </submittedName>
</protein>
<feature type="region of interest" description="Disordered" evidence="1">
    <location>
        <begin position="1"/>
        <end position="67"/>
    </location>
</feature>
<organism evidence="2 3">
    <name type="scientific">Rhodotorula toruloides</name>
    <name type="common">Yeast</name>
    <name type="synonym">Rhodosporidium toruloides</name>
    <dbReference type="NCBI Taxonomy" id="5286"/>
    <lineage>
        <taxon>Eukaryota</taxon>
        <taxon>Fungi</taxon>
        <taxon>Dikarya</taxon>
        <taxon>Basidiomycota</taxon>
        <taxon>Pucciniomycotina</taxon>
        <taxon>Microbotryomycetes</taxon>
        <taxon>Sporidiobolales</taxon>
        <taxon>Sporidiobolaceae</taxon>
        <taxon>Rhodotorula</taxon>
    </lineage>
</organism>
<sequence>MLNTEHHCLSPPWTADSAPPQLNPNPTRSPSMAATFSPPSLVAQRPVSPKSKQTIDGTRLRRTRLAS</sequence>
<reference evidence="2 3" key="1">
    <citation type="journal article" date="2018" name="Elife">
        <title>Functional genomics of lipid metabolism in the oleaginous yeast Rhodosporidium toruloides.</title>
        <authorList>
            <person name="Coradetti S.T."/>
            <person name="Pinel D."/>
            <person name="Geiselman G."/>
            <person name="Ito M."/>
            <person name="Mondo S."/>
            <person name="Reilly M.C."/>
            <person name="Cheng Y.F."/>
            <person name="Bauer S."/>
            <person name="Grigoriev I."/>
            <person name="Gladden J.M."/>
            <person name="Simmons B.A."/>
            <person name="Brem R."/>
            <person name="Arkin A.P."/>
            <person name="Skerker J.M."/>
        </authorList>
    </citation>
    <scope>NUCLEOTIDE SEQUENCE [LARGE SCALE GENOMIC DNA]</scope>
    <source>
        <strain evidence="2 3">NBRC 0880</strain>
    </source>
</reference>
<evidence type="ECO:0000313" key="3">
    <source>
        <dbReference type="Proteomes" id="UP000239560"/>
    </source>
</evidence>
<proteinExistence type="predicted"/>
<evidence type="ECO:0000313" key="2">
    <source>
        <dbReference type="EMBL" id="PRQ75422.1"/>
    </source>
</evidence>
<dbReference type="Proteomes" id="UP000239560">
    <property type="component" value="Unassembled WGS sequence"/>
</dbReference>
<name>A0A2T0ABN5_RHOTO</name>
<dbReference type="AlphaFoldDB" id="A0A2T0ABN5"/>
<gene>
    <name evidence="2" type="ORF">AAT19DRAFT_14444</name>
</gene>
<accession>A0A2T0ABN5</accession>
<feature type="compositionally biased region" description="Polar residues" evidence="1">
    <location>
        <begin position="24"/>
        <end position="38"/>
    </location>
</feature>
<evidence type="ECO:0000256" key="1">
    <source>
        <dbReference type="SAM" id="MobiDB-lite"/>
    </source>
</evidence>
<comment type="caution">
    <text evidence="2">The sequence shown here is derived from an EMBL/GenBank/DDBJ whole genome shotgun (WGS) entry which is preliminary data.</text>
</comment>